<dbReference type="InterPro" id="IPR036388">
    <property type="entry name" value="WH-like_DNA-bd_sf"/>
</dbReference>
<evidence type="ECO:0000313" key="7">
    <source>
        <dbReference type="Proteomes" id="UP000002939"/>
    </source>
</evidence>
<reference evidence="6" key="2">
    <citation type="submission" date="2011-10" db="EMBL/GenBank/DDBJ databases">
        <title>The Genome Sequence of Granulicatella elegans ATCC 700633.</title>
        <authorList>
            <consortium name="The Broad Institute Genome Sequencing Platform"/>
            <consortium name="The Broad Institute Genome Sequencing Center for Infectious Disease"/>
            <person name="Earl A."/>
            <person name="Ward D."/>
            <person name="Feldgarden M."/>
            <person name="Gevers D."/>
            <person name="Sibley C.D."/>
            <person name="Field T.R."/>
            <person name="Grinwis M."/>
            <person name="Eshaghurshan C.S."/>
            <person name="Surette M.G."/>
            <person name="Young S.K."/>
            <person name="Zeng Q."/>
            <person name="Gargeya S."/>
            <person name="Fitzgerald M."/>
            <person name="Haas B."/>
            <person name="Abouelleil A."/>
            <person name="Alvarado L."/>
            <person name="Arachchi H.M."/>
            <person name="Berlin A."/>
            <person name="Brown A."/>
            <person name="Chapman S.B."/>
            <person name="Chen Z."/>
            <person name="Dunbar C."/>
            <person name="Freedman E."/>
            <person name="Gearin G."/>
            <person name="Goldberg J."/>
            <person name="Griggs A."/>
            <person name="Gujja S."/>
            <person name="Heiman D."/>
            <person name="Howarth C."/>
            <person name="Larson L."/>
            <person name="Lui A."/>
            <person name="MacDonald P.J.P."/>
            <person name="Montmayeur A."/>
            <person name="Murphy C."/>
            <person name="Neiman D."/>
            <person name="Pearson M."/>
            <person name="Priest M."/>
            <person name="Roberts A."/>
            <person name="Saif S."/>
            <person name="Shea T."/>
            <person name="Shenoy N."/>
            <person name="Sisk P."/>
            <person name="Stolte C."/>
            <person name="Sykes S."/>
            <person name="Wortman J."/>
            <person name="Nusbaum C."/>
            <person name="Birren B."/>
        </authorList>
    </citation>
    <scope>NUCLEOTIDE SEQUENCE [LARGE SCALE GENOMIC DNA]</scope>
    <source>
        <strain evidence="6">ATCC 700633</strain>
    </source>
</reference>
<dbReference type="SUPFAM" id="SSF46689">
    <property type="entry name" value="Homeodomain-like"/>
    <property type="match status" value="1"/>
</dbReference>
<evidence type="ECO:0000256" key="2">
    <source>
        <dbReference type="ARBA" id="ARBA00023125"/>
    </source>
</evidence>
<proteinExistence type="predicted"/>
<dbReference type="Gene3D" id="1.10.10.10">
    <property type="entry name" value="Winged helix-like DNA-binding domain superfamily/Winged helix DNA-binding domain"/>
    <property type="match status" value="1"/>
</dbReference>
<gene>
    <name evidence="6" type="ORF">HMPREF0446_00968</name>
</gene>
<evidence type="ECO:0008006" key="8">
    <source>
        <dbReference type="Google" id="ProtNLM"/>
    </source>
</evidence>
<evidence type="ECO:0000256" key="1">
    <source>
        <dbReference type="ARBA" id="ARBA00023015"/>
    </source>
</evidence>
<feature type="domain" description="SIS" evidence="5">
    <location>
        <begin position="109"/>
        <end position="249"/>
    </location>
</feature>
<organism evidence="6 7">
    <name type="scientific">Granulicatella elegans ATCC 700633</name>
    <dbReference type="NCBI Taxonomy" id="626369"/>
    <lineage>
        <taxon>Bacteria</taxon>
        <taxon>Bacillati</taxon>
        <taxon>Bacillota</taxon>
        <taxon>Bacilli</taxon>
        <taxon>Lactobacillales</taxon>
        <taxon>Carnobacteriaceae</taxon>
        <taxon>Granulicatella</taxon>
    </lineage>
</organism>
<keyword evidence="1" id="KW-0805">Transcription regulation</keyword>
<dbReference type="PROSITE" id="PS51464">
    <property type="entry name" value="SIS"/>
    <property type="match status" value="1"/>
</dbReference>
<evidence type="ECO:0000259" key="5">
    <source>
        <dbReference type="PROSITE" id="PS51464"/>
    </source>
</evidence>
<dbReference type="InterPro" id="IPR009057">
    <property type="entry name" value="Homeodomain-like_sf"/>
</dbReference>
<reference evidence="6" key="1">
    <citation type="submission" date="2009-09" db="EMBL/GenBank/DDBJ databases">
        <authorList>
            <consortium name="The Broad Institute Genome Sequencing Platform"/>
            <person name="Ward D."/>
            <person name="Feldgarden M."/>
            <person name="Earl A."/>
            <person name="Young S.K."/>
            <person name="Zeng Q."/>
            <person name="Koehrsen M."/>
            <person name="Alvarado L."/>
            <person name="Berlin A."/>
            <person name="Bochicchio J."/>
            <person name="Borenstein D."/>
            <person name="Chapman S.B."/>
            <person name="Chen Z."/>
            <person name="Engels R."/>
            <person name="Freedman E."/>
            <person name="Gellesch M."/>
            <person name="Goldberg J."/>
            <person name="Griggs A."/>
            <person name="Gujja S."/>
            <person name="Heilman E."/>
            <person name="Heiman D."/>
            <person name="Hepburn T."/>
            <person name="Howarth C."/>
            <person name="Jen D."/>
            <person name="Larson L."/>
            <person name="Lewis B."/>
            <person name="Mehta T."/>
            <person name="Park D."/>
            <person name="Pearson M."/>
            <person name="Roberts A."/>
            <person name="Saif S."/>
            <person name="Shea T."/>
            <person name="Shenoy N."/>
            <person name="Sisk P."/>
            <person name="Stolte C."/>
            <person name="Sykes S."/>
            <person name="Thomson T."/>
            <person name="Walk T."/>
            <person name="White J."/>
            <person name="Yandava C."/>
            <person name="Sibley C.D."/>
            <person name="Field T.R."/>
            <person name="Grinwis M."/>
            <person name="Eshaghurshan C.S."/>
            <person name="Surette M.G."/>
            <person name="Haas B."/>
            <person name="Nusbaum C."/>
            <person name="Birren B."/>
        </authorList>
    </citation>
    <scope>NUCLEOTIDE SEQUENCE [LARGE SCALE GENOMIC DNA]</scope>
    <source>
        <strain evidence="6">ATCC 700633</strain>
    </source>
</reference>
<sequence length="268" mass="30378">MKDFLTDTDKKIANYIEQNISTVLSSSIHDLANLIGVSSSSISKYIKKIGYASYSRFKVVLAQQNAQPIDAQLDSNDTIKTIQSKLFHTITRSYEMTLELLNDELLETIVQQIHSARRIYMFGVGASGMVCNDLYFKLSRIGKNIIYHTDSHIQLASLSGATNQDFIIGISYSSNTKEVITAFKIAKELSIPTLSITGIGNQQLDSLSTYQLKIPRHENTIRSSAITSRNDSFFLIDILYLALLQKEEHRHFQNLEKSYRMTHPLRED</sequence>
<dbReference type="Pfam" id="PF01418">
    <property type="entry name" value="HTH_6"/>
    <property type="match status" value="1"/>
</dbReference>
<dbReference type="OrthoDB" id="1648815at2"/>
<keyword evidence="3" id="KW-0804">Transcription</keyword>
<dbReference type="STRING" id="626369.HMPREF0446_00968"/>
<dbReference type="Pfam" id="PF01380">
    <property type="entry name" value="SIS"/>
    <property type="match status" value="1"/>
</dbReference>
<keyword evidence="7" id="KW-1185">Reference proteome</keyword>
<feature type="domain" description="HTH rpiR-type" evidence="4">
    <location>
        <begin position="1"/>
        <end position="68"/>
    </location>
</feature>
<dbReference type="GO" id="GO:0003677">
    <property type="term" value="F:DNA binding"/>
    <property type="evidence" value="ECO:0007669"/>
    <property type="project" value="UniProtKB-KW"/>
</dbReference>
<dbReference type="Proteomes" id="UP000002939">
    <property type="component" value="Unassembled WGS sequence"/>
</dbReference>
<dbReference type="RefSeq" id="WP_006703244.1">
    <property type="nucleotide sequence ID" value="NZ_KI391971.1"/>
</dbReference>
<dbReference type="GO" id="GO:0097367">
    <property type="term" value="F:carbohydrate derivative binding"/>
    <property type="evidence" value="ECO:0007669"/>
    <property type="project" value="InterPro"/>
</dbReference>
<dbReference type="EMBL" id="ACRF02000016">
    <property type="protein sequence ID" value="EEW92980.1"/>
    <property type="molecule type" value="Genomic_DNA"/>
</dbReference>
<evidence type="ECO:0000256" key="3">
    <source>
        <dbReference type="ARBA" id="ARBA00023163"/>
    </source>
</evidence>
<dbReference type="HOGENOM" id="CLU_055769_0_3_9"/>
<name>D0BLW5_9LACT</name>
<dbReference type="PROSITE" id="PS51071">
    <property type="entry name" value="HTH_RPIR"/>
    <property type="match status" value="1"/>
</dbReference>
<dbReference type="Gene3D" id="3.40.50.10490">
    <property type="entry name" value="Glucose-6-phosphate isomerase like protein, domain 1"/>
    <property type="match status" value="1"/>
</dbReference>
<keyword evidence="2" id="KW-0238">DNA-binding</keyword>
<dbReference type="InterPro" id="IPR000281">
    <property type="entry name" value="HTH_RpiR"/>
</dbReference>
<dbReference type="InterPro" id="IPR047640">
    <property type="entry name" value="RpiR-like"/>
</dbReference>
<dbReference type="GO" id="GO:0003700">
    <property type="term" value="F:DNA-binding transcription factor activity"/>
    <property type="evidence" value="ECO:0007669"/>
    <property type="project" value="InterPro"/>
</dbReference>
<dbReference type="eggNOG" id="COG1737">
    <property type="taxonomic scope" value="Bacteria"/>
</dbReference>
<protein>
    <recommendedName>
        <fullName evidence="8">SIS domain-containing protein</fullName>
    </recommendedName>
</protein>
<dbReference type="InterPro" id="IPR035472">
    <property type="entry name" value="RpiR-like_SIS"/>
</dbReference>
<dbReference type="PANTHER" id="PTHR30514:SF1">
    <property type="entry name" value="HTH-TYPE TRANSCRIPTIONAL REGULATOR HEXR-RELATED"/>
    <property type="match status" value="1"/>
</dbReference>
<dbReference type="CDD" id="cd05013">
    <property type="entry name" value="SIS_RpiR"/>
    <property type="match status" value="1"/>
</dbReference>
<dbReference type="InterPro" id="IPR046348">
    <property type="entry name" value="SIS_dom_sf"/>
</dbReference>
<dbReference type="AlphaFoldDB" id="D0BLW5"/>
<dbReference type="GO" id="GO:1901135">
    <property type="term" value="P:carbohydrate derivative metabolic process"/>
    <property type="evidence" value="ECO:0007669"/>
    <property type="project" value="InterPro"/>
</dbReference>
<accession>D0BLW5</accession>
<evidence type="ECO:0000313" key="6">
    <source>
        <dbReference type="EMBL" id="EEW92980.1"/>
    </source>
</evidence>
<dbReference type="SUPFAM" id="SSF53697">
    <property type="entry name" value="SIS domain"/>
    <property type="match status" value="1"/>
</dbReference>
<evidence type="ECO:0000259" key="4">
    <source>
        <dbReference type="PROSITE" id="PS51071"/>
    </source>
</evidence>
<comment type="caution">
    <text evidence="6">The sequence shown here is derived from an EMBL/GenBank/DDBJ whole genome shotgun (WGS) entry which is preliminary data.</text>
</comment>
<dbReference type="PANTHER" id="PTHR30514">
    <property type="entry name" value="GLUCOKINASE"/>
    <property type="match status" value="1"/>
</dbReference>
<dbReference type="InterPro" id="IPR001347">
    <property type="entry name" value="SIS_dom"/>
</dbReference>